<keyword evidence="5 7" id="KW-0808">Transferase</keyword>
<dbReference type="UniPathway" id="UPA00275">
    <property type="reaction ID" value="UER00404"/>
</dbReference>
<sequence length="144" mass="16257">MIAIIKAKFNSHITDLLEAGCTEYLKEQNRNYKVFECPGAIETVVYSKALIDTGRYKSIIVIGAIIKGDTDHYEYVCQYVTHGISMLSTQYTIPIIFGILTTQNEELAYKRAALDQMNKGKEFAETAIYMMDAFNMIPQPGLPK</sequence>
<comment type="caution">
    <text evidence="7">The sequence shown here is derived from an EMBL/GenBank/DDBJ whole genome shotgun (WGS) entry which is preliminary data.</text>
</comment>
<dbReference type="AlphaFoldDB" id="A0A1J5SAU1"/>
<name>A0A1J5SAU1_9ZZZZ</name>
<keyword evidence="4" id="KW-0686">Riboflavin biosynthesis</keyword>
<evidence type="ECO:0000256" key="1">
    <source>
        <dbReference type="ARBA" id="ARBA00004917"/>
    </source>
</evidence>
<proteinExistence type="inferred from homology"/>
<dbReference type="EMBL" id="MLJW01000085">
    <property type="protein sequence ID" value="OIR01301.1"/>
    <property type="molecule type" value="Genomic_DNA"/>
</dbReference>
<dbReference type="GO" id="GO:0009231">
    <property type="term" value="P:riboflavin biosynthetic process"/>
    <property type="evidence" value="ECO:0007669"/>
    <property type="project" value="UniProtKB-UniPathway"/>
</dbReference>
<gene>
    <name evidence="7" type="primary">ribH_5</name>
    <name evidence="7" type="ORF">GALL_165890</name>
</gene>
<protein>
    <recommendedName>
        <fullName evidence="3">6,7-dimethyl-8-ribityllumazine synthase</fullName>
        <ecNumber evidence="3">2.5.1.78</ecNumber>
    </recommendedName>
</protein>
<dbReference type="EC" id="2.5.1.78" evidence="3"/>
<dbReference type="HAMAP" id="MF_00178">
    <property type="entry name" value="Lumazine_synth"/>
    <property type="match status" value="1"/>
</dbReference>
<dbReference type="Gene3D" id="3.40.50.960">
    <property type="entry name" value="Lumazine/riboflavin synthase"/>
    <property type="match status" value="1"/>
</dbReference>
<evidence type="ECO:0000256" key="6">
    <source>
        <dbReference type="ARBA" id="ARBA00048785"/>
    </source>
</evidence>
<dbReference type="GO" id="GO:0009349">
    <property type="term" value="C:riboflavin synthase complex"/>
    <property type="evidence" value="ECO:0007669"/>
    <property type="project" value="InterPro"/>
</dbReference>
<reference evidence="7" key="1">
    <citation type="submission" date="2016-10" db="EMBL/GenBank/DDBJ databases">
        <title>Sequence of Gallionella enrichment culture.</title>
        <authorList>
            <person name="Poehlein A."/>
            <person name="Muehling M."/>
            <person name="Daniel R."/>
        </authorList>
    </citation>
    <scope>NUCLEOTIDE SEQUENCE</scope>
</reference>
<dbReference type="SUPFAM" id="SSF52121">
    <property type="entry name" value="Lumazine synthase"/>
    <property type="match status" value="1"/>
</dbReference>
<dbReference type="Pfam" id="PF00885">
    <property type="entry name" value="DMRL_synthase"/>
    <property type="match status" value="1"/>
</dbReference>
<comment type="catalytic activity">
    <reaction evidence="6">
        <text>(2S)-2-hydroxy-3-oxobutyl phosphate + 5-amino-6-(D-ribitylamino)uracil = 6,7-dimethyl-8-(1-D-ribityl)lumazine + phosphate + 2 H2O + H(+)</text>
        <dbReference type="Rhea" id="RHEA:26152"/>
        <dbReference type="ChEBI" id="CHEBI:15377"/>
        <dbReference type="ChEBI" id="CHEBI:15378"/>
        <dbReference type="ChEBI" id="CHEBI:15934"/>
        <dbReference type="ChEBI" id="CHEBI:43474"/>
        <dbReference type="ChEBI" id="CHEBI:58201"/>
        <dbReference type="ChEBI" id="CHEBI:58830"/>
        <dbReference type="EC" id="2.5.1.78"/>
    </reaction>
</comment>
<accession>A0A1J5SAU1</accession>
<dbReference type="GO" id="GO:0000906">
    <property type="term" value="F:6,7-dimethyl-8-ribityllumazine synthase activity"/>
    <property type="evidence" value="ECO:0007669"/>
    <property type="project" value="UniProtKB-EC"/>
</dbReference>
<evidence type="ECO:0000256" key="2">
    <source>
        <dbReference type="ARBA" id="ARBA00007424"/>
    </source>
</evidence>
<dbReference type="InterPro" id="IPR034964">
    <property type="entry name" value="LS"/>
</dbReference>
<dbReference type="NCBIfam" id="TIGR00114">
    <property type="entry name" value="lumazine-synth"/>
    <property type="match status" value="1"/>
</dbReference>
<dbReference type="PANTHER" id="PTHR21058:SF0">
    <property type="entry name" value="6,7-DIMETHYL-8-RIBITYLLUMAZINE SYNTHASE"/>
    <property type="match status" value="1"/>
</dbReference>
<dbReference type="PANTHER" id="PTHR21058">
    <property type="entry name" value="6,7-DIMETHYL-8-RIBITYLLUMAZINE SYNTHASE DMRL SYNTHASE LUMAZINE SYNTHASE"/>
    <property type="match status" value="1"/>
</dbReference>
<organism evidence="7">
    <name type="scientific">mine drainage metagenome</name>
    <dbReference type="NCBI Taxonomy" id="410659"/>
    <lineage>
        <taxon>unclassified sequences</taxon>
        <taxon>metagenomes</taxon>
        <taxon>ecological metagenomes</taxon>
    </lineage>
</organism>
<comment type="similarity">
    <text evidence="2">Belongs to the DMRL synthase family.</text>
</comment>
<evidence type="ECO:0000313" key="7">
    <source>
        <dbReference type="EMBL" id="OIR01301.1"/>
    </source>
</evidence>
<evidence type="ECO:0000256" key="4">
    <source>
        <dbReference type="ARBA" id="ARBA00022619"/>
    </source>
</evidence>
<dbReference type="CDD" id="cd09209">
    <property type="entry name" value="Lumazine_synthase-I"/>
    <property type="match status" value="1"/>
</dbReference>
<dbReference type="InterPro" id="IPR036467">
    <property type="entry name" value="LS/RS_sf"/>
</dbReference>
<evidence type="ECO:0000256" key="3">
    <source>
        <dbReference type="ARBA" id="ARBA00012664"/>
    </source>
</evidence>
<comment type="pathway">
    <text evidence="1">Cofactor biosynthesis; riboflavin biosynthesis; riboflavin from 2-hydroxy-3-oxobutyl phosphate and 5-amino-6-(D-ribitylamino)uracil: step 1/2.</text>
</comment>
<evidence type="ECO:0000256" key="5">
    <source>
        <dbReference type="ARBA" id="ARBA00022679"/>
    </source>
</evidence>
<dbReference type="InterPro" id="IPR002180">
    <property type="entry name" value="LS/RS"/>
</dbReference>